<dbReference type="RefSeq" id="XP_016256038.1">
    <property type="nucleotide sequence ID" value="XM_016413581.1"/>
</dbReference>
<evidence type="ECO:0000313" key="1">
    <source>
        <dbReference type="EMBL" id="KIW35823.1"/>
    </source>
</evidence>
<accession>A0A0D2CXL9</accession>
<dbReference type="OrthoDB" id="4124716at2759"/>
<name>A0A0D2CXL9_9EURO</name>
<organism evidence="1 2">
    <name type="scientific">Exophiala oligosperma</name>
    <dbReference type="NCBI Taxonomy" id="215243"/>
    <lineage>
        <taxon>Eukaryota</taxon>
        <taxon>Fungi</taxon>
        <taxon>Dikarya</taxon>
        <taxon>Ascomycota</taxon>
        <taxon>Pezizomycotina</taxon>
        <taxon>Eurotiomycetes</taxon>
        <taxon>Chaetothyriomycetidae</taxon>
        <taxon>Chaetothyriales</taxon>
        <taxon>Herpotrichiellaceae</taxon>
        <taxon>Exophiala</taxon>
    </lineage>
</organism>
<proteinExistence type="predicted"/>
<dbReference type="AlphaFoldDB" id="A0A0D2CXL9"/>
<protein>
    <submittedName>
        <fullName evidence="1">Uncharacterized protein</fullName>
    </submittedName>
</protein>
<dbReference type="RefSeq" id="XP_016256039.1">
    <property type="nucleotide sequence ID" value="XM_016413582.1"/>
</dbReference>
<dbReference type="EMBL" id="KN847410">
    <property type="protein sequence ID" value="KIW35823.1"/>
    <property type="molecule type" value="Genomic_DNA"/>
</dbReference>
<keyword evidence="2" id="KW-1185">Reference proteome</keyword>
<evidence type="ECO:0000313" key="2">
    <source>
        <dbReference type="Proteomes" id="UP000053342"/>
    </source>
</evidence>
<dbReference type="GeneID" id="27363918"/>
<gene>
    <name evidence="1" type="ORF">PV06_11844</name>
</gene>
<reference evidence="1 2" key="1">
    <citation type="submission" date="2015-01" db="EMBL/GenBank/DDBJ databases">
        <title>The Genome Sequence of Exophiala oligosperma CBS72588.</title>
        <authorList>
            <consortium name="The Broad Institute Genomics Platform"/>
            <person name="Cuomo C."/>
            <person name="de Hoog S."/>
            <person name="Gorbushina A."/>
            <person name="Stielow B."/>
            <person name="Teixiera M."/>
            <person name="Abouelleil A."/>
            <person name="Chapman S.B."/>
            <person name="Priest M."/>
            <person name="Young S.K."/>
            <person name="Wortman J."/>
            <person name="Nusbaum C."/>
            <person name="Birren B."/>
        </authorList>
    </citation>
    <scope>NUCLEOTIDE SEQUENCE [LARGE SCALE GENOMIC DNA]</scope>
    <source>
        <strain evidence="1 2">CBS 72588</strain>
    </source>
</reference>
<dbReference type="Proteomes" id="UP000053342">
    <property type="component" value="Unassembled WGS sequence"/>
</dbReference>
<sequence>MPLMLKLILDFDHPSLQDPKLENLISQCRSVRNSFQEGHMKIAWNGLGDVSAEVSRIKKDYKKSDFFAQILWVLVYVEARLCFLFQRKTRLPQPRRPMLVKAHFNDRKLCNIYVNTTTVLLNACHDLSPFNNYMQELQKNLADVQQIQEILNQGSAQSEAARDLIFELQFSLRLLSKGTVVENKDNDLGRKAQFWPPEIAATLEGVQTSSLRSTAVTQSVGADKHLDPNEKFLFNADGYSPDEVAHSQPRNQWEDEGCIDRCVEMDTNPVEDATKSENIQELLQGLHIPLPSFGTSAEGPLSLTFSENDWKQPMIEIRHCSWLDEVNTILNLDSQITIGSAVPLEEAVLAVYHLNSQQSKLPRTHRKLMFDALRVRLLHCAILARIGGDKRRYFELFPVSCIGERIDLVPTPTDSNVSGYLCKWNTRGDDQWECEISDRGSMVSKKVDWKELKDESLVLSGGMGQLHQGLLRRYRV</sequence>
<dbReference type="EMBL" id="KN847410">
    <property type="protein sequence ID" value="KIW35822.1"/>
    <property type="molecule type" value="Genomic_DNA"/>
</dbReference>
<dbReference type="VEuPathDB" id="FungiDB:PV06_11844"/>